<sequence>MKDNFECYNALALDAGASEAMVYDSNVLARSSRRRIMDAFVVIDRDQYINLTKHTPPQKEKYIPQTDYEMTSKDF</sequence>
<evidence type="ECO:0000313" key="1">
    <source>
        <dbReference type="EMBL" id="OQB39608.1"/>
    </source>
</evidence>
<comment type="caution">
    <text evidence="1">The sequence shown here is derived from an EMBL/GenBank/DDBJ whole genome shotgun (WGS) entry which is preliminary data.</text>
</comment>
<name>A0A1V5ZHI6_9BACT</name>
<dbReference type="AlphaFoldDB" id="A0A1V5ZHI6"/>
<proteinExistence type="predicted"/>
<reference evidence="1" key="1">
    <citation type="submission" date="2017-02" db="EMBL/GenBank/DDBJ databases">
        <title>Delving into the versatile metabolic prowess of the omnipresent phylum Bacteroidetes.</title>
        <authorList>
            <person name="Nobu M.K."/>
            <person name="Mei R."/>
            <person name="Narihiro T."/>
            <person name="Kuroda K."/>
            <person name="Liu W.-T."/>
        </authorList>
    </citation>
    <scope>NUCLEOTIDE SEQUENCE</scope>
    <source>
        <strain evidence="1">ADurb.Bin160</strain>
    </source>
</reference>
<dbReference type="Proteomes" id="UP000485621">
    <property type="component" value="Unassembled WGS sequence"/>
</dbReference>
<protein>
    <submittedName>
        <fullName evidence="1">Uncharacterized protein</fullName>
    </submittedName>
</protein>
<gene>
    <name evidence="1" type="ORF">BWY04_01555</name>
</gene>
<organism evidence="1">
    <name type="scientific">candidate division CPR1 bacterium ADurb.Bin160</name>
    <dbReference type="NCBI Taxonomy" id="1852826"/>
    <lineage>
        <taxon>Bacteria</taxon>
        <taxon>candidate division CPR1</taxon>
    </lineage>
</organism>
<accession>A0A1V5ZHI6</accession>
<dbReference type="EMBL" id="MWDB01000085">
    <property type="protein sequence ID" value="OQB39608.1"/>
    <property type="molecule type" value="Genomic_DNA"/>
</dbReference>